<keyword evidence="4" id="KW-0676">Redox-active center</keyword>
<sequence length="401" mass="46141">MMRKYIITPVLLAIVCMVMCHCTFNRKASVAANEYLIQGELANLPDSIVIGLYEEDGNILNCVLRDTLMNGQFSFRDTVSTTRKMLIMSDNRGFPGTWLEVWIAPGEYIEIKGQDKLVKTWEVVSDVPEQQEENRFTACAMAQQKELMQYMAAEYDWQRMMFIDHPGDREFESQAWAKIDSIRKLSMPLQQEIWKKEMEYMEEAPVSPVWMDRLLFFASMMKYKTIMPYKEEVKNLYARMSEADKQTDDGQEITAYVYPPTTVGVGDMMVDGDLYDANDSLRHISEFKGKFILLDFWSSGCGPCVESVPEMEKVMDLYKDKMTVISISEDPKARWKEYIKTKGMGGNQWNELRKGRTGLALNYQVRGIPHYVLIAPDGKIQDVWSGYGSGSLLGQVEKNLK</sequence>
<name>A0A921I5G3_9BACE</name>
<dbReference type="AlphaFoldDB" id="A0A921I5G3"/>
<comment type="caution">
    <text evidence="6">The sequence shown here is derived from an EMBL/GenBank/DDBJ whole genome shotgun (WGS) entry which is preliminary data.</text>
</comment>
<feature type="domain" description="Thioredoxin" evidence="5">
    <location>
        <begin position="263"/>
        <end position="401"/>
    </location>
</feature>
<organism evidence="6 7">
    <name type="scientific">Bacteroides xylanisolvens</name>
    <dbReference type="NCBI Taxonomy" id="371601"/>
    <lineage>
        <taxon>Bacteria</taxon>
        <taxon>Pseudomonadati</taxon>
        <taxon>Bacteroidota</taxon>
        <taxon>Bacteroidia</taxon>
        <taxon>Bacteroidales</taxon>
        <taxon>Bacteroidaceae</taxon>
        <taxon>Bacteroides</taxon>
    </lineage>
</organism>
<dbReference type="GO" id="GO:0017004">
    <property type="term" value="P:cytochrome complex assembly"/>
    <property type="evidence" value="ECO:0007669"/>
    <property type="project" value="UniProtKB-KW"/>
</dbReference>
<reference evidence="6" key="2">
    <citation type="submission" date="2021-09" db="EMBL/GenBank/DDBJ databases">
        <authorList>
            <person name="Gilroy R."/>
        </authorList>
    </citation>
    <scope>NUCLEOTIDE SEQUENCE</scope>
    <source>
        <strain evidence="6">CHK154-13316</strain>
    </source>
</reference>
<dbReference type="PANTHER" id="PTHR42852">
    <property type="entry name" value="THIOL:DISULFIDE INTERCHANGE PROTEIN DSBE"/>
    <property type="match status" value="1"/>
</dbReference>
<dbReference type="SUPFAM" id="SSF52833">
    <property type="entry name" value="Thioredoxin-like"/>
    <property type="match status" value="1"/>
</dbReference>
<evidence type="ECO:0000313" key="6">
    <source>
        <dbReference type="EMBL" id="HJG11818.1"/>
    </source>
</evidence>
<gene>
    <name evidence="6" type="ORF">K8V07_07810</name>
</gene>
<dbReference type="PANTHER" id="PTHR42852:SF6">
    <property type="entry name" value="THIOL:DISULFIDE INTERCHANGE PROTEIN DSBE"/>
    <property type="match status" value="1"/>
</dbReference>
<dbReference type="Gene3D" id="3.40.30.10">
    <property type="entry name" value="Glutaredoxin"/>
    <property type="match status" value="1"/>
</dbReference>
<evidence type="ECO:0000256" key="3">
    <source>
        <dbReference type="ARBA" id="ARBA00023157"/>
    </source>
</evidence>
<dbReference type="Pfam" id="PF13905">
    <property type="entry name" value="Thioredoxin_8"/>
    <property type="match status" value="1"/>
</dbReference>
<dbReference type="PROSITE" id="PS51352">
    <property type="entry name" value="THIOREDOXIN_2"/>
    <property type="match status" value="1"/>
</dbReference>
<keyword evidence="2" id="KW-0201">Cytochrome c-type biogenesis</keyword>
<dbReference type="Proteomes" id="UP000747074">
    <property type="component" value="Unassembled WGS sequence"/>
</dbReference>
<dbReference type="InterPro" id="IPR017937">
    <property type="entry name" value="Thioredoxin_CS"/>
</dbReference>
<evidence type="ECO:0000256" key="2">
    <source>
        <dbReference type="ARBA" id="ARBA00022748"/>
    </source>
</evidence>
<dbReference type="EMBL" id="DYVL01000099">
    <property type="protein sequence ID" value="HJG11818.1"/>
    <property type="molecule type" value="Genomic_DNA"/>
</dbReference>
<dbReference type="InterPro" id="IPR012336">
    <property type="entry name" value="Thioredoxin-like_fold"/>
</dbReference>
<dbReference type="PROSITE" id="PS00194">
    <property type="entry name" value="THIOREDOXIN_1"/>
    <property type="match status" value="1"/>
</dbReference>
<dbReference type="InterPro" id="IPR036249">
    <property type="entry name" value="Thioredoxin-like_sf"/>
</dbReference>
<evidence type="ECO:0000256" key="1">
    <source>
        <dbReference type="ARBA" id="ARBA00004196"/>
    </source>
</evidence>
<evidence type="ECO:0000259" key="5">
    <source>
        <dbReference type="PROSITE" id="PS51352"/>
    </source>
</evidence>
<accession>A0A921I5G3</accession>
<evidence type="ECO:0000313" key="7">
    <source>
        <dbReference type="Proteomes" id="UP000747074"/>
    </source>
</evidence>
<dbReference type="CDD" id="cd02966">
    <property type="entry name" value="TlpA_like_family"/>
    <property type="match status" value="1"/>
</dbReference>
<keyword evidence="3" id="KW-1015">Disulfide bond</keyword>
<proteinExistence type="predicted"/>
<dbReference type="GO" id="GO:0030313">
    <property type="term" value="C:cell envelope"/>
    <property type="evidence" value="ECO:0007669"/>
    <property type="project" value="UniProtKB-SubCell"/>
</dbReference>
<dbReference type="InterPro" id="IPR013766">
    <property type="entry name" value="Thioredoxin_domain"/>
</dbReference>
<dbReference type="InterPro" id="IPR050553">
    <property type="entry name" value="Thioredoxin_ResA/DsbE_sf"/>
</dbReference>
<reference evidence="6" key="1">
    <citation type="journal article" date="2021" name="PeerJ">
        <title>Extensive microbial diversity within the chicken gut microbiome revealed by metagenomics and culture.</title>
        <authorList>
            <person name="Gilroy R."/>
            <person name="Ravi A."/>
            <person name="Getino M."/>
            <person name="Pursley I."/>
            <person name="Horton D.L."/>
            <person name="Alikhan N.F."/>
            <person name="Baker D."/>
            <person name="Gharbi K."/>
            <person name="Hall N."/>
            <person name="Watson M."/>
            <person name="Adriaenssens E.M."/>
            <person name="Foster-Nyarko E."/>
            <person name="Jarju S."/>
            <person name="Secka A."/>
            <person name="Antonio M."/>
            <person name="Oren A."/>
            <person name="Chaudhuri R.R."/>
            <person name="La Ragione R."/>
            <person name="Hildebrand F."/>
            <person name="Pallen M.J."/>
        </authorList>
    </citation>
    <scope>NUCLEOTIDE SEQUENCE</scope>
    <source>
        <strain evidence="6">CHK154-13316</strain>
    </source>
</reference>
<evidence type="ECO:0000256" key="4">
    <source>
        <dbReference type="ARBA" id="ARBA00023284"/>
    </source>
</evidence>
<comment type="subcellular location">
    <subcellularLocation>
        <location evidence="1">Cell envelope</location>
    </subcellularLocation>
</comment>
<protein>
    <submittedName>
        <fullName evidence="6">AhpC/TSA family protein</fullName>
    </submittedName>
</protein>